<dbReference type="Proteomes" id="UP000440498">
    <property type="component" value="Unassembled WGS sequence"/>
</dbReference>
<evidence type="ECO:0000256" key="1">
    <source>
        <dbReference type="SAM" id="SignalP"/>
    </source>
</evidence>
<keyword evidence="4" id="KW-1185">Reference proteome</keyword>
<dbReference type="Pfam" id="PF07589">
    <property type="entry name" value="PEP-CTERM"/>
    <property type="match status" value="1"/>
</dbReference>
<dbReference type="AlphaFoldDB" id="A0A6A7NAW5"/>
<reference evidence="3 4" key="1">
    <citation type="submission" date="2019-10" db="EMBL/GenBank/DDBJ databases">
        <title>Two novel species isolated from a subtropical stream in China.</title>
        <authorList>
            <person name="Lu H."/>
        </authorList>
    </citation>
    <scope>NUCLEOTIDE SEQUENCE [LARGE SCALE GENOMIC DNA]</scope>
    <source>
        <strain evidence="3 4">FT29W</strain>
    </source>
</reference>
<organism evidence="3 4">
    <name type="scientific">Rugamonas aquatica</name>
    <dbReference type="NCBI Taxonomy" id="2743357"/>
    <lineage>
        <taxon>Bacteria</taxon>
        <taxon>Pseudomonadati</taxon>
        <taxon>Pseudomonadota</taxon>
        <taxon>Betaproteobacteria</taxon>
        <taxon>Burkholderiales</taxon>
        <taxon>Oxalobacteraceae</taxon>
        <taxon>Telluria group</taxon>
        <taxon>Rugamonas</taxon>
    </lineage>
</organism>
<feature type="signal peptide" evidence="1">
    <location>
        <begin position="1"/>
        <end position="23"/>
    </location>
</feature>
<dbReference type="NCBIfam" id="TIGR02595">
    <property type="entry name" value="PEP_CTERM"/>
    <property type="match status" value="1"/>
</dbReference>
<dbReference type="EMBL" id="WHUG01000019">
    <property type="protein sequence ID" value="MQA42310.1"/>
    <property type="molecule type" value="Genomic_DNA"/>
</dbReference>
<evidence type="ECO:0000313" key="3">
    <source>
        <dbReference type="EMBL" id="MQA42310.1"/>
    </source>
</evidence>
<gene>
    <name evidence="3" type="ORF">GEV02_29650</name>
</gene>
<proteinExistence type="predicted"/>
<feature type="domain" description="Ice-binding protein C-terminal" evidence="2">
    <location>
        <begin position="161"/>
        <end position="185"/>
    </location>
</feature>
<feature type="chain" id="PRO_5025368543" evidence="1">
    <location>
        <begin position="24"/>
        <end position="187"/>
    </location>
</feature>
<accession>A0A6A7NAW5</accession>
<evidence type="ECO:0000259" key="2">
    <source>
        <dbReference type="Pfam" id="PF07589"/>
    </source>
</evidence>
<name>A0A6A7NAW5_9BURK</name>
<keyword evidence="1" id="KW-0732">Signal</keyword>
<dbReference type="InterPro" id="IPR013424">
    <property type="entry name" value="Ice-binding_C"/>
</dbReference>
<evidence type="ECO:0000313" key="4">
    <source>
        <dbReference type="Proteomes" id="UP000440498"/>
    </source>
</evidence>
<protein>
    <submittedName>
        <fullName evidence="3">PEP-CTERM sorting domain-containing protein</fullName>
    </submittedName>
</protein>
<sequence length="187" mass="19265">MKAKNFLRSVVLIGAVLAASAHANTYSFSFPTAGSTVVSSVGFLTPTEIGYFWSMSRGDSVTQGYAGSGVFGTTNLELDLNVTRNTLNSGASVQWDVLVNGQDVGDWNVAQGDGTGISHLSLSFGAVGGEFNSLALVVKNNVPGGQGSIALGIDTRGSVSAVPEPETYGMLLGGLAVMGLMARRKRA</sequence>
<comment type="caution">
    <text evidence="3">The sequence shown here is derived from an EMBL/GenBank/DDBJ whole genome shotgun (WGS) entry which is preliminary data.</text>
</comment>